<feature type="chain" id="PRO_5004260186" evidence="1">
    <location>
        <begin position="28"/>
        <end position="167"/>
    </location>
</feature>
<dbReference type="EMBL" id="CR555306">
    <property type="protein sequence ID" value="CAI07689.1"/>
    <property type="molecule type" value="Genomic_DNA"/>
</dbReference>
<keyword evidence="1" id="KW-0732">Signal</keyword>
<dbReference type="AlphaFoldDB" id="Q5P4S3"/>
<evidence type="ECO:0000313" key="2">
    <source>
        <dbReference type="EMBL" id="CAI07689.1"/>
    </source>
</evidence>
<sequence length="167" mass="16372">MTTRTFPSGRKLALATLLAGAAGVAFAADTATQSATYEVQPINELSVSGNPGALVINAATAGSAPNQVSDATSSYAITTNESTRRITAAIDTAMPAGVTLKVSLAAPTGATSAGAVTLGTVATDVVTGISTLNESGKVITYTLDATSAAGVVTSASKTVTYTIAATI</sequence>
<name>Q5P4S3_AROAE</name>
<accession>Q5P4S3</accession>
<dbReference type="Proteomes" id="UP000006552">
    <property type="component" value="Chromosome"/>
</dbReference>
<dbReference type="HOGENOM" id="CLU_1608473_0_0_4"/>
<reference evidence="2 3" key="1">
    <citation type="journal article" date="2005" name="Arch. Microbiol.">
        <title>The genome sequence of an anaerobic aromatic-degrading denitrifying bacterium, strain EbN1.</title>
        <authorList>
            <person name="Rabus R."/>
            <person name="Kube M."/>
            <person name="Heider J."/>
            <person name="Beck A."/>
            <person name="Heitmann K."/>
            <person name="Widdel F."/>
            <person name="Reinhardt R."/>
        </authorList>
    </citation>
    <scope>NUCLEOTIDE SEQUENCE [LARGE SCALE GENOMIC DNA]</scope>
    <source>
        <strain evidence="2 3">EbN1</strain>
    </source>
</reference>
<keyword evidence="3" id="KW-1185">Reference proteome</keyword>
<evidence type="ECO:0000256" key="1">
    <source>
        <dbReference type="SAM" id="SignalP"/>
    </source>
</evidence>
<dbReference type="KEGG" id="eba:ebA2787"/>
<feature type="signal peptide" evidence="1">
    <location>
        <begin position="1"/>
        <end position="27"/>
    </location>
</feature>
<evidence type="ECO:0000313" key="3">
    <source>
        <dbReference type="Proteomes" id="UP000006552"/>
    </source>
</evidence>
<dbReference type="eggNOG" id="ENOG50337RN">
    <property type="taxonomic scope" value="Bacteria"/>
</dbReference>
<dbReference type="STRING" id="76114.ebA2787"/>
<dbReference type="RefSeq" id="WP_011237404.1">
    <property type="nucleotide sequence ID" value="NC_006513.1"/>
</dbReference>
<protein>
    <submittedName>
        <fullName evidence="2">Uncharacterized protein</fullName>
    </submittedName>
</protein>
<organism evidence="2 3">
    <name type="scientific">Aromatoleum aromaticum (strain DSM 19018 / LMG 30748 / EbN1)</name>
    <name type="common">Azoarcus sp. (strain EbN1)</name>
    <dbReference type="NCBI Taxonomy" id="76114"/>
    <lineage>
        <taxon>Bacteria</taxon>
        <taxon>Pseudomonadati</taxon>
        <taxon>Pseudomonadota</taxon>
        <taxon>Betaproteobacteria</taxon>
        <taxon>Rhodocyclales</taxon>
        <taxon>Rhodocyclaceae</taxon>
        <taxon>Aromatoleum</taxon>
    </lineage>
</organism>
<proteinExistence type="predicted"/>
<gene>
    <name evidence="2" type="ORF">ebA2787</name>
</gene>